<evidence type="ECO:0000313" key="2">
    <source>
        <dbReference type="EMBL" id="UVI27433.1"/>
    </source>
</evidence>
<organism evidence="2 3">
    <name type="scientific">Paenibacillus spongiae</name>
    <dbReference type="NCBI Taxonomy" id="2909671"/>
    <lineage>
        <taxon>Bacteria</taxon>
        <taxon>Bacillati</taxon>
        <taxon>Bacillota</taxon>
        <taxon>Bacilli</taxon>
        <taxon>Bacillales</taxon>
        <taxon>Paenibacillaceae</taxon>
        <taxon>Paenibacillus</taxon>
    </lineage>
</organism>
<dbReference type="Proteomes" id="UP001057877">
    <property type="component" value="Chromosome"/>
</dbReference>
<reference evidence="2" key="1">
    <citation type="submission" date="2022-01" db="EMBL/GenBank/DDBJ databases">
        <title>Paenibacillus spongiae sp. nov., isolated from marine sponge.</title>
        <authorList>
            <person name="Li Z."/>
            <person name="Zhang M."/>
        </authorList>
    </citation>
    <scope>NUCLEOTIDE SEQUENCE</scope>
    <source>
        <strain evidence="2">PHS-Z3</strain>
    </source>
</reference>
<proteinExistence type="predicted"/>
<accession>A0ABY5S533</accession>
<keyword evidence="1" id="KW-0175">Coiled coil</keyword>
<dbReference type="EMBL" id="CP091430">
    <property type="protein sequence ID" value="UVI27433.1"/>
    <property type="molecule type" value="Genomic_DNA"/>
</dbReference>
<sequence length="84" mass="10301">MKNNKELYEYYLKYSKKTPKPLRVKIKVGDLDFKNIKLDRDIERVKRRYLQLTKNELVELLVNAEQYIAEQNQTWIKSQFESFK</sequence>
<name>A0ABY5S533_9BACL</name>
<feature type="coiled-coil region" evidence="1">
    <location>
        <begin position="35"/>
        <end position="70"/>
    </location>
</feature>
<protein>
    <recommendedName>
        <fullName evidence="4">IDEAL domain-containing protein</fullName>
    </recommendedName>
</protein>
<evidence type="ECO:0000256" key="1">
    <source>
        <dbReference type="SAM" id="Coils"/>
    </source>
</evidence>
<dbReference type="RefSeq" id="WP_258383521.1">
    <property type="nucleotide sequence ID" value="NZ_CP091430.1"/>
</dbReference>
<evidence type="ECO:0000313" key="3">
    <source>
        <dbReference type="Proteomes" id="UP001057877"/>
    </source>
</evidence>
<gene>
    <name evidence="2" type="ORF">L1F29_18355</name>
</gene>
<keyword evidence="3" id="KW-1185">Reference proteome</keyword>
<evidence type="ECO:0008006" key="4">
    <source>
        <dbReference type="Google" id="ProtNLM"/>
    </source>
</evidence>